<name>A0A8S9UT35_PHYIN</name>
<protein>
    <submittedName>
        <fullName evidence="2">Uncharacterized protein</fullName>
    </submittedName>
</protein>
<dbReference type="EMBL" id="JAACNO010000890">
    <property type="protein sequence ID" value="KAF4144146.1"/>
    <property type="molecule type" value="Genomic_DNA"/>
</dbReference>
<feature type="region of interest" description="Disordered" evidence="1">
    <location>
        <begin position="1"/>
        <end position="33"/>
    </location>
</feature>
<sequence>MSFRRRSLDIDDPSVSVRRRSKEPPNALSDVPESEYVDPLACSMPHKPSASAMNSQQRHQLELMRRMGELRQNAESVYQLTWRNTLSMKCGGIPLQSQSVCIATVDLD</sequence>
<dbReference type="AlphaFoldDB" id="A0A8S9UT35"/>
<comment type="caution">
    <text evidence="2">The sequence shown here is derived from an EMBL/GenBank/DDBJ whole genome shotgun (WGS) entry which is preliminary data.</text>
</comment>
<reference evidence="2" key="1">
    <citation type="submission" date="2020-03" db="EMBL/GenBank/DDBJ databases">
        <title>Hybrid Assembly of Korean Phytophthora infestans isolates.</title>
        <authorList>
            <person name="Prokchorchik M."/>
            <person name="Lee Y."/>
            <person name="Seo J."/>
            <person name="Cho J.-H."/>
            <person name="Park Y.-E."/>
            <person name="Jang D.-C."/>
            <person name="Im J.-S."/>
            <person name="Choi J.-G."/>
            <person name="Park H.-J."/>
            <person name="Lee G.-B."/>
            <person name="Lee Y.-G."/>
            <person name="Hong S.-Y."/>
            <person name="Cho K."/>
            <person name="Sohn K.H."/>
        </authorList>
    </citation>
    <scope>NUCLEOTIDE SEQUENCE</scope>
    <source>
        <strain evidence="2">KR_2_A2</strain>
    </source>
</reference>
<evidence type="ECO:0000256" key="1">
    <source>
        <dbReference type="SAM" id="MobiDB-lite"/>
    </source>
</evidence>
<evidence type="ECO:0000313" key="2">
    <source>
        <dbReference type="EMBL" id="KAF4144146.1"/>
    </source>
</evidence>
<dbReference type="Proteomes" id="UP000704712">
    <property type="component" value="Unassembled WGS sequence"/>
</dbReference>
<proteinExistence type="predicted"/>
<organism evidence="2 3">
    <name type="scientific">Phytophthora infestans</name>
    <name type="common">Potato late blight agent</name>
    <name type="synonym">Botrytis infestans</name>
    <dbReference type="NCBI Taxonomy" id="4787"/>
    <lineage>
        <taxon>Eukaryota</taxon>
        <taxon>Sar</taxon>
        <taxon>Stramenopiles</taxon>
        <taxon>Oomycota</taxon>
        <taxon>Peronosporomycetes</taxon>
        <taxon>Peronosporales</taxon>
        <taxon>Peronosporaceae</taxon>
        <taxon>Phytophthora</taxon>
    </lineage>
</organism>
<evidence type="ECO:0000313" key="3">
    <source>
        <dbReference type="Proteomes" id="UP000704712"/>
    </source>
</evidence>
<gene>
    <name evidence="2" type="ORF">GN958_ATG06659</name>
</gene>
<accession>A0A8S9UT35</accession>